<organism evidence="2">
    <name type="scientific">Bodo saltans virus</name>
    <dbReference type="NCBI Taxonomy" id="2024608"/>
    <lineage>
        <taxon>Viruses</taxon>
        <taxon>Varidnaviria</taxon>
        <taxon>Bamfordvirae</taxon>
        <taxon>Nucleocytoviricota</taxon>
        <taxon>Megaviricetes</taxon>
        <taxon>Imitervirales</taxon>
        <taxon>Mimiviridae</taxon>
        <taxon>Klosneuvirinae</taxon>
        <taxon>Theiavirus</taxon>
        <taxon>Theiavirus salishense</taxon>
    </lineage>
</organism>
<evidence type="ECO:0000256" key="1">
    <source>
        <dbReference type="SAM" id="MobiDB-lite"/>
    </source>
</evidence>
<feature type="compositionally biased region" description="Acidic residues" evidence="1">
    <location>
        <begin position="63"/>
        <end position="73"/>
    </location>
</feature>
<gene>
    <name evidence="2" type="ORF">BMW23_0912</name>
</gene>
<feature type="region of interest" description="Disordered" evidence="1">
    <location>
        <begin position="86"/>
        <end position="126"/>
    </location>
</feature>
<dbReference type="EMBL" id="MF782455">
    <property type="protein sequence ID" value="ATZ80957.1"/>
    <property type="molecule type" value="Genomic_DNA"/>
</dbReference>
<feature type="region of interest" description="Disordered" evidence="1">
    <location>
        <begin position="28"/>
        <end position="73"/>
    </location>
</feature>
<evidence type="ECO:0000313" key="3">
    <source>
        <dbReference type="Proteomes" id="UP000240325"/>
    </source>
</evidence>
<sequence length="196" mass="23053">MSKLLKKEMKESESMKEYCEECKKYVGQSRMEHHRQTKTHKLFEERYNKSCKKNDTVTMVSDSDSESSADSDDNYEINQRYHAQQLLNKNNNDNSDSEDEKPIRKRQVIKHPFNDSDSDSEDEKPVRKNIISRPIDNEPTKNIQIRQFNNTVRVIRNGKVETDTNGNAERFATELINGIMHNNLDVNKLLKKYGYM</sequence>
<name>A0A2H4UVQ7_9VIRU</name>
<keyword evidence="3" id="KW-1185">Reference proteome</keyword>
<evidence type="ECO:0000313" key="2">
    <source>
        <dbReference type="EMBL" id="ATZ80957.1"/>
    </source>
</evidence>
<reference evidence="2" key="1">
    <citation type="journal article" date="2017" name="Elife">
        <title>The kinetoplastid-infecting Bodo saltans virus (BsV), a window into the most abundant giant viruses in the sea.</title>
        <authorList>
            <person name="Deeg C.M."/>
            <person name="Chow C.-E.T."/>
            <person name="Suttle C.A."/>
        </authorList>
    </citation>
    <scope>NUCLEOTIDE SEQUENCE</scope>
    <source>
        <strain evidence="2">NG1</strain>
    </source>
</reference>
<accession>A0A2H4UVQ7</accession>
<feature type="compositionally biased region" description="Basic and acidic residues" evidence="1">
    <location>
        <begin position="41"/>
        <end position="55"/>
    </location>
</feature>
<proteinExistence type="predicted"/>
<dbReference type="Proteomes" id="UP000240325">
    <property type="component" value="Segment"/>
</dbReference>
<protein>
    <submittedName>
        <fullName evidence="2">Uncharacterized protein</fullName>
    </submittedName>
</protein>